<gene>
    <name evidence="3" type="ORF">QTO34_007437</name>
</gene>
<feature type="compositionally biased region" description="Pro residues" evidence="1">
    <location>
        <begin position="62"/>
        <end position="77"/>
    </location>
</feature>
<keyword evidence="4" id="KW-1185">Reference proteome</keyword>
<accession>A0AA40HK88</accession>
<evidence type="ECO:0000256" key="1">
    <source>
        <dbReference type="SAM" id="MobiDB-lite"/>
    </source>
</evidence>
<evidence type="ECO:0000313" key="4">
    <source>
        <dbReference type="Proteomes" id="UP001177744"/>
    </source>
</evidence>
<reference evidence="3" key="1">
    <citation type="submission" date="2023-06" db="EMBL/GenBank/DDBJ databases">
        <title>Reference genome for the Northern bat (Eptesicus nilssonii), a most northern bat species.</title>
        <authorList>
            <person name="Laine V.N."/>
            <person name="Pulliainen A.T."/>
            <person name="Lilley T.M."/>
        </authorList>
    </citation>
    <scope>NUCLEOTIDE SEQUENCE</scope>
    <source>
        <strain evidence="3">BLF_Eptnil</strain>
        <tissue evidence="3">Kidney</tissue>
    </source>
</reference>
<feature type="chain" id="PRO_5041414848" evidence="2">
    <location>
        <begin position="32"/>
        <end position="129"/>
    </location>
</feature>
<name>A0AA40HK88_CNENI</name>
<dbReference type="AlphaFoldDB" id="A0AA40HK88"/>
<dbReference type="EMBL" id="JAULJE010000018">
    <property type="protein sequence ID" value="KAK1332754.1"/>
    <property type="molecule type" value="Genomic_DNA"/>
</dbReference>
<proteinExistence type="predicted"/>
<feature type="region of interest" description="Disordered" evidence="1">
    <location>
        <begin position="39"/>
        <end position="129"/>
    </location>
</feature>
<comment type="caution">
    <text evidence="3">The sequence shown here is derived from an EMBL/GenBank/DDBJ whole genome shotgun (WGS) entry which is preliminary data.</text>
</comment>
<evidence type="ECO:0000256" key="2">
    <source>
        <dbReference type="SAM" id="SignalP"/>
    </source>
</evidence>
<keyword evidence="2" id="KW-0732">Signal</keyword>
<dbReference type="Proteomes" id="UP001177744">
    <property type="component" value="Unassembled WGS sequence"/>
</dbReference>
<evidence type="ECO:0000313" key="3">
    <source>
        <dbReference type="EMBL" id="KAK1332754.1"/>
    </source>
</evidence>
<feature type="compositionally biased region" description="Low complexity" evidence="1">
    <location>
        <begin position="78"/>
        <end position="117"/>
    </location>
</feature>
<protein>
    <submittedName>
        <fullName evidence="3">Uncharacterized protein</fullName>
    </submittedName>
</protein>
<sequence length="129" mass="12620">MERGCQPPAPALVLVRAGLLLLLLGPAGCSGAGDTAAMALPWAAPPDPGAPCAASASCPSGGPRPPRQVAPTQPPQGPTTKGPTTKGPTTKGPPTTTRPPTTLGPQGPTTTMGPTTTQNPASHHGLTAQ</sequence>
<feature type="signal peptide" evidence="2">
    <location>
        <begin position="1"/>
        <end position="31"/>
    </location>
</feature>
<feature type="compositionally biased region" description="Low complexity" evidence="1">
    <location>
        <begin position="50"/>
        <end position="61"/>
    </location>
</feature>
<organism evidence="3 4">
    <name type="scientific">Cnephaeus nilssonii</name>
    <name type="common">Northern bat</name>
    <name type="synonym">Eptesicus nilssonii</name>
    <dbReference type="NCBI Taxonomy" id="3371016"/>
    <lineage>
        <taxon>Eukaryota</taxon>
        <taxon>Metazoa</taxon>
        <taxon>Chordata</taxon>
        <taxon>Craniata</taxon>
        <taxon>Vertebrata</taxon>
        <taxon>Euteleostomi</taxon>
        <taxon>Mammalia</taxon>
        <taxon>Eutheria</taxon>
        <taxon>Laurasiatheria</taxon>
        <taxon>Chiroptera</taxon>
        <taxon>Yangochiroptera</taxon>
        <taxon>Vespertilionidae</taxon>
        <taxon>Cnephaeus</taxon>
    </lineage>
</organism>